<dbReference type="AlphaFoldDB" id="A0A7C9HI80"/>
<organism evidence="2 3">
    <name type="scientific">Sediminimonas qiaohouensis</name>
    <dbReference type="NCBI Taxonomy" id="552061"/>
    <lineage>
        <taxon>Bacteria</taxon>
        <taxon>Pseudomonadati</taxon>
        <taxon>Pseudomonadota</taxon>
        <taxon>Alphaproteobacteria</taxon>
        <taxon>Rhodobacterales</taxon>
        <taxon>Roseobacteraceae</taxon>
        <taxon>Sediminimonas</taxon>
    </lineage>
</organism>
<dbReference type="RefSeq" id="WP_273248573.1">
    <property type="nucleotide sequence ID" value="NZ_VENJ01000006.1"/>
</dbReference>
<dbReference type="PANTHER" id="PTHR43664">
    <property type="entry name" value="MONOAMINE OXIDASE-RELATED"/>
    <property type="match status" value="1"/>
</dbReference>
<evidence type="ECO:0000313" key="3">
    <source>
        <dbReference type="Proteomes" id="UP000483078"/>
    </source>
</evidence>
<reference evidence="2 3" key="1">
    <citation type="submission" date="2019-06" db="EMBL/GenBank/DDBJ databases">
        <title>Enrichment of Autotrophic Halophilic Microorganisms from Red Sea Brine Pool Using Microbial Electrosynthesis System.</title>
        <authorList>
            <person name="Alqahtani M.F."/>
            <person name="Bajracharya S."/>
            <person name="Katuri K.P."/>
            <person name="Ali M."/>
            <person name="Saikaly P.E."/>
        </authorList>
    </citation>
    <scope>NUCLEOTIDE SEQUENCE [LARGE SCALE GENOMIC DNA]</scope>
    <source>
        <strain evidence="2">MES6</strain>
    </source>
</reference>
<dbReference type="CDD" id="cd03441">
    <property type="entry name" value="R_hydratase_like"/>
    <property type="match status" value="1"/>
</dbReference>
<dbReference type="PANTHER" id="PTHR43664:SF1">
    <property type="entry name" value="BETA-METHYLMALYL-COA DEHYDRATASE"/>
    <property type="match status" value="1"/>
</dbReference>
<dbReference type="InterPro" id="IPR029069">
    <property type="entry name" value="HotDog_dom_sf"/>
</dbReference>
<dbReference type="Gene3D" id="3.10.129.10">
    <property type="entry name" value="Hotdog Thioesterase"/>
    <property type="match status" value="1"/>
</dbReference>
<dbReference type="InterPro" id="IPR052342">
    <property type="entry name" value="MCH/BMMD"/>
</dbReference>
<sequence>MSFDPQNHQMHPARRFSDFSVGERFLAPSRTMTEGIFTAFQAASGDNHPIHYDRAYLARLGHPDLYAHGYMTLCQAAIGATPLAHQMGEALIGFLEQSSRFLAPVYCGDTLYTAFEITDLAPGNTTGVMTLALTIHNQNSVLVAEGMQKYLLRLT</sequence>
<protein>
    <submittedName>
        <fullName evidence="2">Dehydratase</fullName>
    </submittedName>
</protein>
<name>A0A7C9HI80_9RHOB</name>
<dbReference type="EMBL" id="VENJ01000006">
    <property type="protein sequence ID" value="MTJ03992.1"/>
    <property type="molecule type" value="Genomic_DNA"/>
</dbReference>
<evidence type="ECO:0000313" key="2">
    <source>
        <dbReference type="EMBL" id="MTJ03992.1"/>
    </source>
</evidence>
<dbReference type="InterPro" id="IPR002539">
    <property type="entry name" value="MaoC-like_dom"/>
</dbReference>
<gene>
    <name evidence="2" type="ORF">FH759_04750</name>
</gene>
<accession>A0A7C9HI80</accession>
<proteinExistence type="predicted"/>
<dbReference type="Proteomes" id="UP000483078">
    <property type="component" value="Unassembled WGS sequence"/>
</dbReference>
<dbReference type="SUPFAM" id="SSF54637">
    <property type="entry name" value="Thioesterase/thiol ester dehydrase-isomerase"/>
    <property type="match status" value="1"/>
</dbReference>
<evidence type="ECO:0000259" key="1">
    <source>
        <dbReference type="Pfam" id="PF01575"/>
    </source>
</evidence>
<comment type="caution">
    <text evidence="2">The sequence shown here is derived from an EMBL/GenBank/DDBJ whole genome shotgun (WGS) entry which is preliminary data.</text>
</comment>
<feature type="domain" description="MaoC-like" evidence="1">
    <location>
        <begin position="21"/>
        <end position="132"/>
    </location>
</feature>
<dbReference type="Pfam" id="PF01575">
    <property type="entry name" value="MaoC_dehydratas"/>
    <property type="match status" value="1"/>
</dbReference>